<dbReference type="PANTHER" id="PTHR42929">
    <property type="entry name" value="INNER MEMBRANE ABC TRANSPORTER PERMEASE PROTEIN YDCU-RELATED-RELATED"/>
    <property type="match status" value="1"/>
</dbReference>
<organism evidence="10 11">
    <name type="scientific">Deinococcus aerolatus</name>
    <dbReference type="NCBI Taxonomy" id="522487"/>
    <lineage>
        <taxon>Bacteria</taxon>
        <taxon>Thermotogati</taxon>
        <taxon>Deinococcota</taxon>
        <taxon>Deinococci</taxon>
        <taxon>Deinococcales</taxon>
        <taxon>Deinococcaceae</taxon>
        <taxon>Deinococcus</taxon>
    </lineage>
</organism>
<dbReference type="SUPFAM" id="SSF161098">
    <property type="entry name" value="MetI-like"/>
    <property type="match status" value="1"/>
</dbReference>
<evidence type="ECO:0000256" key="2">
    <source>
        <dbReference type="ARBA" id="ARBA00007069"/>
    </source>
</evidence>
<evidence type="ECO:0000256" key="5">
    <source>
        <dbReference type="ARBA" id="ARBA00022692"/>
    </source>
</evidence>
<evidence type="ECO:0000313" key="11">
    <source>
        <dbReference type="Proteomes" id="UP000639973"/>
    </source>
</evidence>
<evidence type="ECO:0000256" key="3">
    <source>
        <dbReference type="ARBA" id="ARBA00022448"/>
    </source>
</evidence>
<dbReference type="Pfam" id="PF00528">
    <property type="entry name" value="BPD_transp_1"/>
    <property type="match status" value="1"/>
</dbReference>
<comment type="subcellular location">
    <subcellularLocation>
        <location evidence="1 8">Cell membrane</location>
        <topology evidence="1 8">Multi-pass membrane protein</topology>
    </subcellularLocation>
</comment>
<dbReference type="PANTHER" id="PTHR42929:SF1">
    <property type="entry name" value="INNER MEMBRANE ABC TRANSPORTER PERMEASE PROTEIN YDCU-RELATED"/>
    <property type="match status" value="1"/>
</dbReference>
<feature type="transmembrane region" description="Helical" evidence="8">
    <location>
        <begin position="96"/>
        <end position="117"/>
    </location>
</feature>
<keyword evidence="3 8" id="KW-0813">Transport</keyword>
<feature type="transmembrane region" description="Helical" evidence="8">
    <location>
        <begin position="254"/>
        <end position="272"/>
    </location>
</feature>
<comment type="similarity">
    <text evidence="2">Belongs to the binding-protein-dependent transport system permease family. CysTW subfamily.</text>
</comment>
<name>A0ABQ2G7P5_9DEIO</name>
<evidence type="ECO:0000313" key="10">
    <source>
        <dbReference type="EMBL" id="GGL79787.1"/>
    </source>
</evidence>
<protein>
    <submittedName>
        <fullName evidence="10">ABC transporter</fullName>
    </submittedName>
</protein>
<dbReference type="Proteomes" id="UP000639973">
    <property type="component" value="Unassembled WGS sequence"/>
</dbReference>
<feature type="domain" description="ABC transmembrane type-1" evidence="9">
    <location>
        <begin position="60"/>
        <end position="269"/>
    </location>
</feature>
<keyword evidence="11" id="KW-1185">Reference proteome</keyword>
<keyword evidence="5 8" id="KW-0812">Transmembrane</keyword>
<evidence type="ECO:0000256" key="6">
    <source>
        <dbReference type="ARBA" id="ARBA00022989"/>
    </source>
</evidence>
<keyword evidence="7 8" id="KW-0472">Membrane</keyword>
<dbReference type="InterPro" id="IPR000515">
    <property type="entry name" value="MetI-like"/>
</dbReference>
<dbReference type="Gene3D" id="1.10.3720.10">
    <property type="entry name" value="MetI-like"/>
    <property type="match status" value="1"/>
</dbReference>
<comment type="caution">
    <text evidence="10">The sequence shown here is derived from an EMBL/GenBank/DDBJ whole genome shotgun (WGS) entry which is preliminary data.</text>
</comment>
<feature type="transmembrane region" description="Helical" evidence="8">
    <location>
        <begin position="62"/>
        <end position="84"/>
    </location>
</feature>
<accession>A0ABQ2G7P5</accession>
<sequence>MVWRVLSFVPALLVTGLLFGGGLLLGGLQSLGYAPALGQDTLNVDAYRQLFADRGFWASLGLTAWVATASTLLAAVFGTAFALLLHRAGAGGRLRFLFGLTLPIPHLVASILTLLLLSQSGLLSRFTLAAGLTAGPQDFPALLYDRRGMGIVLELIWKETPFIGLNVLAALTQLDPRLNEVARTLGAGPWIRFLRVTLPLIRPALLSSGVLVFAFSLSSFEVPALLGATSPTTLPVLAYRAFTDTDLTARASALAISMVVAALGGALVWAYVRAQGGRGG</sequence>
<dbReference type="PROSITE" id="PS50928">
    <property type="entry name" value="ABC_TM1"/>
    <property type="match status" value="1"/>
</dbReference>
<dbReference type="InterPro" id="IPR035906">
    <property type="entry name" value="MetI-like_sf"/>
</dbReference>
<evidence type="ECO:0000256" key="8">
    <source>
        <dbReference type="RuleBase" id="RU363032"/>
    </source>
</evidence>
<keyword evidence="6 8" id="KW-1133">Transmembrane helix</keyword>
<keyword evidence="4" id="KW-1003">Cell membrane</keyword>
<evidence type="ECO:0000256" key="1">
    <source>
        <dbReference type="ARBA" id="ARBA00004651"/>
    </source>
</evidence>
<reference evidence="11" key="1">
    <citation type="journal article" date="2019" name="Int. J. Syst. Evol. Microbiol.">
        <title>The Global Catalogue of Microorganisms (GCM) 10K type strain sequencing project: providing services to taxonomists for standard genome sequencing and annotation.</title>
        <authorList>
            <consortium name="The Broad Institute Genomics Platform"/>
            <consortium name="The Broad Institute Genome Sequencing Center for Infectious Disease"/>
            <person name="Wu L."/>
            <person name="Ma J."/>
        </authorList>
    </citation>
    <scope>NUCLEOTIDE SEQUENCE [LARGE SCALE GENOMIC DNA]</scope>
    <source>
        <strain evidence="11">JCM 15442</strain>
    </source>
</reference>
<proteinExistence type="inferred from homology"/>
<dbReference type="CDD" id="cd06261">
    <property type="entry name" value="TM_PBP2"/>
    <property type="match status" value="1"/>
</dbReference>
<evidence type="ECO:0000256" key="4">
    <source>
        <dbReference type="ARBA" id="ARBA00022475"/>
    </source>
</evidence>
<gene>
    <name evidence="10" type="ORF">GCM10010840_17130</name>
</gene>
<evidence type="ECO:0000256" key="7">
    <source>
        <dbReference type="ARBA" id="ARBA00023136"/>
    </source>
</evidence>
<dbReference type="EMBL" id="BMOL01000006">
    <property type="protein sequence ID" value="GGL79787.1"/>
    <property type="molecule type" value="Genomic_DNA"/>
</dbReference>
<evidence type="ECO:0000259" key="9">
    <source>
        <dbReference type="PROSITE" id="PS50928"/>
    </source>
</evidence>